<dbReference type="GO" id="GO:0071555">
    <property type="term" value="P:cell wall organization"/>
    <property type="evidence" value="ECO:0007669"/>
    <property type="project" value="UniProtKB-KW"/>
</dbReference>
<feature type="compositionally biased region" description="Polar residues" evidence="11">
    <location>
        <begin position="980"/>
        <end position="993"/>
    </location>
</feature>
<dbReference type="SUPFAM" id="SSF56601">
    <property type="entry name" value="beta-lactamase/transpeptidase-like"/>
    <property type="match status" value="1"/>
</dbReference>
<evidence type="ECO:0000313" key="15">
    <source>
        <dbReference type="EMBL" id="KHS56789.1"/>
    </source>
</evidence>
<feature type="compositionally biased region" description="Acidic residues" evidence="11">
    <location>
        <begin position="996"/>
        <end position="1006"/>
    </location>
</feature>
<keyword evidence="9 12" id="KW-0472">Membrane</keyword>
<evidence type="ECO:0000313" key="16">
    <source>
        <dbReference type="Proteomes" id="UP000031189"/>
    </source>
</evidence>
<evidence type="ECO:0000259" key="13">
    <source>
        <dbReference type="Pfam" id="PF00905"/>
    </source>
</evidence>
<feature type="region of interest" description="Disordered" evidence="11">
    <location>
        <begin position="978"/>
        <end position="1015"/>
    </location>
</feature>
<dbReference type="InterPro" id="IPR005311">
    <property type="entry name" value="PBP_dimer"/>
</dbReference>
<keyword evidence="7" id="KW-0573">Peptidoglycan synthesis</keyword>
<dbReference type="STRING" id="1577792.QX51_12505"/>
<dbReference type="Pfam" id="PF00905">
    <property type="entry name" value="Transpeptidase"/>
    <property type="match status" value="1"/>
</dbReference>
<dbReference type="InterPro" id="IPR036138">
    <property type="entry name" value="PBP_dimer_sf"/>
</dbReference>
<dbReference type="InterPro" id="IPR050515">
    <property type="entry name" value="Beta-lactam/transpept"/>
</dbReference>
<dbReference type="PANTHER" id="PTHR30627">
    <property type="entry name" value="PEPTIDOGLYCAN D,D-TRANSPEPTIDASE"/>
    <property type="match status" value="1"/>
</dbReference>
<evidence type="ECO:0000256" key="12">
    <source>
        <dbReference type="SAM" id="Phobius"/>
    </source>
</evidence>
<dbReference type="OrthoDB" id="9757901at2"/>
<dbReference type="EMBL" id="JWHR01000109">
    <property type="protein sequence ID" value="KHS56789.1"/>
    <property type="molecule type" value="Genomic_DNA"/>
</dbReference>
<evidence type="ECO:0000256" key="2">
    <source>
        <dbReference type="ARBA" id="ARBA00004236"/>
    </source>
</evidence>
<evidence type="ECO:0000256" key="4">
    <source>
        <dbReference type="ARBA" id="ARBA00022475"/>
    </source>
</evidence>
<dbReference type="GO" id="GO:0008658">
    <property type="term" value="F:penicillin binding"/>
    <property type="evidence" value="ECO:0007669"/>
    <property type="project" value="InterPro"/>
</dbReference>
<evidence type="ECO:0000256" key="11">
    <source>
        <dbReference type="SAM" id="MobiDB-lite"/>
    </source>
</evidence>
<dbReference type="SUPFAM" id="SSF56519">
    <property type="entry name" value="Penicillin binding protein dimerisation domain"/>
    <property type="match status" value="1"/>
</dbReference>
<evidence type="ECO:0000256" key="8">
    <source>
        <dbReference type="ARBA" id="ARBA00022989"/>
    </source>
</evidence>
<feature type="domain" description="Penicillin-binding protein dimerisation" evidence="14">
    <location>
        <begin position="53"/>
        <end position="379"/>
    </location>
</feature>
<dbReference type="GO" id="GO:0009252">
    <property type="term" value="P:peptidoglycan biosynthetic process"/>
    <property type="evidence" value="ECO:0007669"/>
    <property type="project" value="UniProtKB-KW"/>
</dbReference>
<reference evidence="15 16" key="1">
    <citation type="submission" date="2014-12" db="EMBL/GenBank/DDBJ databases">
        <title>Draft genome sequence of Terrisporobacter sp. 08-306576, isolated from the blood culture of a bacteremia patient.</title>
        <authorList>
            <person name="Lund L.C."/>
            <person name="Sydenham T.V."/>
            <person name="Hogh S.V."/>
            <person name="Skov M.N."/>
            <person name="Kemp M."/>
            <person name="Justesen U.S."/>
        </authorList>
    </citation>
    <scope>NUCLEOTIDE SEQUENCE [LARGE SCALE GENOMIC DNA]</scope>
    <source>
        <strain evidence="15 16">08-306576</strain>
    </source>
</reference>
<dbReference type="GO" id="GO:0005886">
    <property type="term" value="C:plasma membrane"/>
    <property type="evidence" value="ECO:0007669"/>
    <property type="project" value="UniProtKB-SubCell"/>
</dbReference>
<dbReference type="Proteomes" id="UP000031189">
    <property type="component" value="Unassembled WGS sequence"/>
</dbReference>
<comment type="similarity">
    <text evidence="3">Belongs to the transpeptidase family.</text>
</comment>
<evidence type="ECO:0000256" key="1">
    <source>
        <dbReference type="ARBA" id="ARBA00004167"/>
    </source>
</evidence>
<dbReference type="Pfam" id="PF03717">
    <property type="entry name" value="PBP_dimer"/>
    <property type="match status" value="1"/>
</dbReference>
<keyword evidence="4" id="KW-1003">Cell membrane</keyword>
<accession>A0A0B3VW23</accession>
<dbReference type="RefSeq" id="WP_039680240.1">
    <property type="nucleotide sequence ID" value="NZ_JAWGXO010000012.1"/>
</dbReference>
<evidence type="ECO:0000256" key="10">
    <source>
        <dbReference type="ARBA" id="ARBA00023316"/>
    </source>
</evidence>
<dbReference type="Gene3D" id="3.40.710.10">
    <property type="entry name" value="DD-peptidase/beta-lactamase superfamily"/>
    <property type="match status" value="2"/>
</dbReference>
<evidence type="ECO:0000256" key="9">
    <source>
        <dbReference type="ARBA" id="ARBA00023136"/>
    </source>
</evidence>
<keyword evidence="8 12" id="KW-1133">Transmembrane helix</keyword>
<evidence type="ECO:0000259" key="14">
    <source>
        <dbReference type="Pfam" id="PF03717"/>
    </source>
</evidence>
<comment type="caution">
    <text evidence="15">The sequence shown here is derived from an EMBL/GenBank/DDBJ whole genome shotgun (WGS) entry which is preliminary data.</text>
</comment>
<dbReference type="Gene3D" id="3.90.1310.10">
    <property type="entry name" value="Penicillin-binding protein 2a (Domain 2)"/>
    <property type="match status" value="2"/>
</dbReference>
<comment type="subcellular location">
    <subcellularLocation>
        <location evidence="2">Cell membrane</location>
    </subcellularLocation>
    <subcellularLocation>
        <location evidence="1">Membrane</location>
        <topology evidence="1">Single-pass membrane protein</topology>
    </subcellularLocation>
</comment>
<evidence type="ECO:0000256" key="5">
    <source>
        <dbReference type="ARBA" id="ARBA00022692"/>
    </source>
</evidence>
<keyword evidence="10" id="KW-0961">Cell wall biogenesis/degradation</keyword>
<dbReference type="GO" id="GO:0071972">
    <property type="term" value="F:peptidoglycan L,D-transpeptidase activity"/>
    <property type="evidence" value="ECO:0007669"/>
    <property type="project" value="TreeGrafter"/>
</dbReference>
<evidence type="ECO:0000256" key="6">
    <source>
        <dbReference type="ARBA" id="ARBA00022960"/>
    </source>
</evidence>
<protein>
    <submittedName>
        <fullName evidence="15">Penicillin-binding protein</fullName>
    </submittedName>
</protein>
<evidence type="ECO:0000256" key="7">
    <source>
        <dbReference type="ARBA" id="ARBA00022984"/>
    </source>
</evidence>
<dbReference type="GO" id="GO:0008360">
    <property type="term" value="P:regulation of cell shape"/>
    <property type="evidence" value="ECO:0007669"/>
    <property type="project" value="UniProtKB-KW"/>
</dbReference>
<evidence type="ECO:0000256" key="3">
    <source>
        <dbReference type="ARBA" id="ARBA00007171"/>
    </source>
</evidence>
<gene>
    <name evidence="15" type="ORF">QX51_12505</name>
</gene>
<name>A0A0B3VW23_9FIRM</name>
<feature type="domain" description="Penicillin-binding protein transpeptidase" evidence="13">
    <location>
        <begin position="438"/>
        <end position="856"/>
    </location>
</feature>
<dbReference type="AlphaFoldDB" id="A0A0B3VW23"/>
<dbReference type="Gene3D" id="1.10.10.1230">
    <property type="entry name" value="Penicillin-binding protein, N-terminal non-catalytic domain, head sub-domain"/>
    <property type="match status" value="1"/>
</dbReference>
<dbReference type="InterPro" id="IPR001460">
    <property type="entry name" value="PCN-bd_Tpept"/>
</dbReference>
<dbReference type="InterPro" id="IPR012338">
    <property type="entry name" value="Beta-lactam/transpept-like"/>
</dbReference>
<keyword evidence="16" id="KW-1185">Reference proteome</keyword>
<feature type="transmembrane region" description="Helical" evidence="12">
    <location>
        <begin position="12"/>
        <end position="31"/>
    </location>
</feature>
<sequence length="1015" mass="113712">MDEKKINDRCRIIKNVFLFAFLAIIIKILYMNIIKYDYYTSLADNKTYKEVTIKAARGEIRDRYGRLLAGNENQFTVQVSINELTKNDTKEDKSQGNNISLKLINLLEKNKEKYIDEFPIVIENGKYYYTYDENIKKYKTDNNIPQDLNAKESFYYLVDKLISEGKLSEDDRNLKPAELQKKVNEAGYYPPILVSKWTFTEDREKNDWLEGYKVDKWMKENKIKSNKADAQLAFKAIRDYYLIDSSLSDEEARKILIVRDLIKSQGYTKYKPVTIAKDISETTIATIKEMALELPGISVSNEPVRTYPNGKLASHILGYLGKIPSTQEKQYLENTEEKYSKDDIVGLYGVEKTQESKLHGTDGYKKVKVDAVGNITENLEVTEPISGDTVYLTLDKDLQEVTESALERAIKAAREGGVYESNYGNVAVSGGSANAKSGAAIVVDVNSGEVLASASYPSYDPNLFVSGISSKDYSNLQPENTNDLLAPSPLLNLVTQGVFQPGSTFKMITGMAALEHGLNPEYSINDPGVIWMGSGSSKKSYGDAVWNKSRSNHGITNLYKALQESCNIYFYTIGTGENRVGGADPNAKIGPDEVMEYAELFGLGDYTGLIEDLGSESKGKVPSEEAKIESTKSMLKTYLNKVMKNSFTDITKDKNPEEFSARIQQIANWCEEETTPGKAEVLKRLEKLKVKEDDLETLADQIVYTYLNFSKWTVSDAFNLAIGQGENAYTPAQIVRYTSAIANGGILNQLYVVQKSISSDYSKVDVKETESEKIDFKDDDNLKDIIIGMKRVVTEGTGKKVLGDLSVPVAAKTGTAQKSTKIPTKNEYEYLMSHLSSYNVDKNEVLNVYHKLRAEREEELTKARIAEIKEQLASKDIDDETKAELEQELKDGVSEKLPDNDDRINAAYLRRAIKELNHKITDEDIDAFKETYGDFAWAVSFAPADDPEIAICVMIPQGNSSTYALLPMKDIIGQYMGLSGKSSNDTKNDTTGNADKEDDNNSEEDSINFSTQLKK</sequence>
<keyword evidence="5 12" id="KW-0812">Transmembrane</keyword>
<dbReference type="PANTHER" id="PTHR30627:SF2">
    <property type="entry name" value="PEPTIDOGLYCAN D,D-TRANSPEPTIDASE MRDA"/>
    <property type="match status" value="1"/>
</dbReference>
<keyword evidence="6" id="KW-0133">Cell shape</keyword>
<organism evidence="15 16">
    <name type="scientific">Terrisporobacter othiniensis</name>
    <dbReference type="NCBI Taxonomy" id="1577792"/>
    <lineage>
        <taxon>Bacteria</taxon>
        <taxon>Bacillati</taxon>
        <taxon>Bacillota</taxon>
        <taxon>Clostridia</taxon>
        <taxon>Peptostreptococcales</taxon>
        <taxon>Peptostreptococcaceae</taxon>
        <taxon>Terrisporobacter</taxon>
    </lineage>
</organism>
<proteinExistence type="inferred from homology"/>